<dbReference type="InterPro" id="IPR001478">
    <property type="entry name" value="PDZ"/>
</dbReference>
<dbReference type="Pfam" id="PF17820">
    <property type="entry name" value="PDZ_6"/>
    <property type="match status" value="1"/>
</dbReference>
<name>A0A383TXK3_9FLAO</name>
<dbReference type="PROSITE" id="PS50106">
    <property type="entry name" value="PDZ"/>
    <property type="match status" value="1"/>
</dbReference>
<keyword evidence="3" id="KW-0378">Hydrolase</keyword>
<dbReference type="OrthoDB" id="7168509at2"/>
<feature type="chain" id="PRO_5017061848" evidence="1">
    <location>
        <begin position="21"/>
        <end position="498"/>
    </location>
</feature>
<gene>
    <name evidence="3" type="ORF">SAMEA104719789_00670</name>
</gene>
<dbReference type="PANTHER" id="PTHR32060:SF30">
    <property type="entry name" value="CARBOXY-TERMINAL PROCESSING PROTEASE CTPA"/>
    <property type="match status" value="1"/>
</dbReference>
<dbReference type="GO" id="GO:0030288">
    <property type="term" value="C:outer membrane-bounded periplasmic space"/>
    <property type="evidence" value="ECO:0007669"/>
    <property type="project" value="TreeGrafter"/>
</dbReference>
<proteinExistence type="predicted"/>
<accession>A0A383TXK3</accession>
<keyword evidence="4" id="KW-1185">Reference proteome</keyword>
<dbReference type="GO" id="GO:0007165">
    <property type="term" value="P:signal transduction"/>
    <property type="evidence" value="ECO:0007669"/>
    <property type="project" value="TreeGrafter"/>
</dbReference>
<dbReference type="GO" id="GO:0004175">
    <property type="term" value="F:endopeptidase activity"/>
    <property type="evidence" value="ECO:0007669"/>
    <property type="project" value="TreeGrafter"/>
</dbReference>
<dbReference type="GO" id="GO:0008236">
    <property type="term" value="F:serine-type peptidase activity"/>
    <property type="evidence" value="ECO:0007669"/>
    <property type="project" value="InterPro"/>
</dbReference>
<dbReference type="InterPro" id="IPR041489">
    <property type="entry name" value="PDZ_6"/>
</dbReference>
<dbReference type="EMBL" id="UNSC01000002">
    <property type="protein sequence ID" value="SZD71621.1"/>
    <property type="molecule type" value="Genomic_DNA"/>
</dbReference>
<evidence type="ECO:0000259" key="2">
    <source>
        <dbReference type="PROSITE" id="PS50106"/>
    </source>
</evidence>
<dbReference type="InterPro" id="IPR005151">
    <property type="entry name" value="Tail-specific_protease"/>
</dbReference>
<dbReference type="InterPro" id="IPR029045">
    <property type="entry name" value="ClpP/crotonase-like_dom_sf"/>
</dbReference>
<dbReference type="PANTHER" id="PTHR32060">
    <property type="entry name" value="TAIL-SPECIFIC PROTEASE"/>
    <property type="match status" value="1"/>
</dbReference>
<dbReference type="Gene3D" id="3.90.226.10">
    <property type="entry name" value="2-enoyl-CoA Hydratase, Chain A, domain 1"/>
    <property type="match status" value="1"/>
</dbReference>
<keyword evidence="1" id="KW-0732">Signal</keyword>
<keyword evidence="3" id="KW-0645">Protease</keyword>
<dbReference type="PROSITE" id="PS51257">
    <property type="entry name" value="PROKAR_LIPOPROTEIN"/>
    <property type="match status" value="1"/>
</dbReference>
<feature type="signal peptide" evidence="1">
    <location>
        <begin position="1"/>
        <end position="20"/>
    </location>
</feature>
<dbReference type="SMART" id="SM00245">
    <property type="entry name" value="TSPc"/>
    <property type="match status" value="1"/>
</dbReference>
<dbReference type="Pfam" id="PF18294">
    <property type="entry name" value="Pept_S41_N"/>
    <property type="match status" value="1"/>
</dbReference>
<dbReference type="Gene3D" id="3.30.750.170">
    <property type="match status" value="1"/>
</dbReference>
<dbReference type="Pfam" id="PF03572">
    <property type="entry name" value="Peptidase_S41"/>
    <property type="match status" value="1"/>
</dbReference>
<dbReference type="InterPro" id="IPR041613">
    <property type="entry name" value="Pept_S41_N"/>
</dbReference>
<dbReference type="InterPro" id="IPR036034">
    <property type="entry name" value="PDZ_sf"/>
</dbReference>
<feature type="domain" description="PDZ" evidence="2">
    <location>
        <begin position="130"/>
        <end position="162"/>
    </location>
</feature>
<organism evidence="3 4">
    <name type="scientific">Candidatus Ornithobacterium hominis</name>
    <dbReference type="NCBI Taxonomy" id="2497989"/>
    <lineage>
        <taxon>Bacteria</taxon>
        <taxon>Pseudomonadati</taxon>
        <taxon>Bacteroidota</taxon>
        <taxon>Flavobacteriia</taxon>
        <taxon>Flavobacteriales</taxon>
        <taxon>Weeksellaceae</taxon>
        <taxon>Ornithobacterium</taxon>
    </lineage>
</organism>
<sequence length="498" mass="57038">MNKLYFFLLMSLLSFFISCGDEIQKEEKKPTVQTKKDEVNDFIWSALNSWYYWQKDVPNLADNRFSDTEYLKFINSTKDHEGFFYNLLYRYGEKDRFSWVVDDVEKLMASFSGKQAATGLEYSLTSIENGNRILGLVNYIIPNSPADKAGLKRGDVFFKINGELLTQRNYRKLTEDNFTITVAQNFKIKNKVFTYDGEKKFHIKGEELQENPIHYSKIFKINGKKIAYLVFNAFQANYNDELNEKFGEFKAEGVTDLILDLRYNGGGSVNTALALGQMITGQFANRKYITLNYNDKHKASNSTGYLNKEIGLFEFEDGEMKSKGKELANSLHLNRVYVLTSHATASASELTITSLKPYIDVVQIGQKTYGKFVGSITLVDAPDKNINKAYTDFENRNKNHSYGMQPIVFAYFNSRNEVFVEGVEPDIKINFVDYLGNIKEFGNPSDPALAKALEQITGNKFRKASEKKLKLETWPVGDSKTLKKFGTEMYITDLSEFK</sequence>
<dbReference type="EC" id="3.4.21.-" evidence="3"/>
<reference evidence="3 4" key="1">
    <citation type="submission" date="2018-09" db="EMBL/GenBank/DDBJ databases">
        <authorList>
            <consortium name="Pathogen Informatics"/>
        </authorList>
    </citation>
    <scope>NUCLEOTIDE SEQUENCE [LARGE SCALE GENOMIC DNA]</scope>
    <source>
        <strain evidence="3 4">OH-22767</strain>
    </source>
</reference>
<dbReference type="CDD" id="cd07561">
    <property type="entry name" value="Peptidase_S41_CPP_like"/>
    <property type="match status" value="1"/>
</dbReference>
<dbReference type="SUPFAM" id="SSF50156">
    <property type="entry name" value="PDZ domain-like"/>
    <property type="match status" value="1"/>
</dbReference>
<dbReference type="RefSeq" id="WP_119059096.1">
    <property type="nucleotide sequence ID" value="NZ_UNSC01000002.1"/>
</dbReference>
<dbReference type="SUPFAM" id="SSF52096">
    <property type="entry name" value="ClpP/crotonase"/>
    <property type="match status" value="1"/>
</dbReference>
<dbReference type="AlphaFoldDB" id="A0A383TXK3"/>
<evidence type="ECO:0000313" key="3">
    <source>
        <dbReference type="EMBL" id="SZD71621.1"/>
    </source>
</evidence>
<evidence type="ECO:0000313" key="4">
    <source>
        <dbReference type="Proteomes" id="UP000262142"/>
    </source>
</evidence>
<dbReference type="Proteomes" id="UP000262142">
    <property type="component" value="Unassembled WGS sequence"/>
</dbReference>
<dbReference type="GO" id="GO:0006508">
    <property type="term" value="P:proteolysis"/>
    <property type="evidence" value="ECO:0007669"/>
    <property type="project" value="UniProtKB-KW"/>
</dbReference>
<dbReference type="Gene3D" id="2.30.42.10">
    <property type="match status" value="1"/>
</dbReference>
<protein>
    <submittedName>
        <fullName evidence="3">Probable CtpA-like serine protease</fullName>
        <ecNumber evidence="3">3.4.21.-</ecNumber>
    </submittedName>
</protein>
<evidence type="ECO:0000256" key="1">
    <source>
        <dbReference type="SAM" id="SignalP"/>
    </source>
</evidence>